<feature type="transmembrane region" description="Helical" evidence="5">
    <location>
        <begin position="229"/>
        <end position="254"/>
    </location>
</feature>
<dbReference type="InterPro" id="IPR020846">
    <property type="entry name" value="MFS_dom"/>
</dbReference>
<evidence type="ECO:0000256" key="2">
    <source>
        <dbReference type="ARBA" id="ARBA00022692"/>
    </source>
</evidence>
<protein>
    <submittedName>
        <fullName evidence="7">MFS general substrate transporter</fullName>
    </submittedName>
</protein>
<feature type="transmembrane region" description="Helical" evidence="5">
    <location>
        <begin position="340"/>
        <end position="362"/>
    </location>
</feature>
<evidence type="ECO:0000259" key="6">
    <source>
        <dbReference type="PROSITE" id="PS50850"/>
    </source>
</evidence>
<name>A0A9W9HUS2_9EURO</name>
<dbReference type="GO" id="GO:0022857">
    <property type="term" value="F:transmembrane transporter activity"/>
    <property type="evidence" value="ECO:0007669"/>
    <property type="project" value="InterPro"/>
</dbReference>
<keyword evidence="8" id="KW-1185">Reference proteome</keyword>
<dbReference type="SUPFAM" id="SSF103473">
    <property type="entry name" value="MFS general substrate transporter"/>
    <property type="match status" value="1"/>
</dbReference>
<gene>
    <name evidence="7" type="ORF">N7492_008207</name>
</gene>
<feature type="transmembrane region" description="Helical" evidence="5">
    <location>
        <begin position="66"/>
        <end position="86"/>
    </location>
</feature>
<feature type="transmembrane region" description="Helical" evidence="5">
    <location>
        <begin position="474"/>
        <end position="494"/>
    </location>
</feature>
<feature type="transmembrane region" description="Helical" evidence="5">
    <location>
        <begin position="137"/>
        <end position="156"/>
    </location>
</feature>
<dbReference type="Proteomes" id="UP001146351">
    <property type="component" value="Unassembled WGS sequence"/>
</dbReference>
<dbReference type="Gene3D" id="1.20.1250.20">
    <property type="entry name" value="MFS general substrate transporter like domains"/>
    <property type="match status" value="1"/>
</dbReference>
<feature type="transmembrane region" description="Helical" evidence="5">
    <location>
        <begin position="302"/>
        <end position="328"/>
    </location>
</feature>
<organism evidence="7 8">
    <name type="scientific">Penicillium capsulatum</name>
    <dbReference type="NCBI Taxonomy" id="69766"/>
    <lineage>
        <taxon>Eukaryota</taxon>
        <taxon>Fungi</taxon>
        <taxon>Dikarya</taxon>
        <taxon>Ascomycota</taxon>
        <taxon>Pezizomycotina</taxon>
        <taxon>Eurotiomycetes</taxon>
        <taxon>Eurotiomycetidae</taxon>
        <taxon>Eurotiales</taxon>
        <taxon>Aspergillaceae</taxon>
        <taxon>Penicillium</taxon>
    </lineage>
</organism>
<reference evidence="7" key="2">
    <citation type="journal article" date="2023" name="IMA Fungus">
        <title>Comparative genomic study of the Penicillium genus elucidates a diverse pangenome and 15 lateral gene transfer events.</title>
        <authorList>
            <person name="Petersen C."/>
            <person name="Sorensen T."/>
            <person name="Nielsen M.R."/>
            <person name="Sondergaard T.E."/>
            <person name="Sorensen J.L."/>
            <person name="Fitzpatrick D.A."/>
            <person name="Frisvad J.C."/>
            <person name="Nielsen K.L."/>
        </authorList>
    </citation>
    <scope>NUCLEOTIDE SEQUENCE</scope>
    <source>
        <strain evidence="7">IBT 21917</strain>
    </source>
</reference>
<comment type="caution">
    <text evidence="7">The sequence shown here is derived from an EMBL/GenBank/DDBJ whole genome shotgun (WGS) entry which is preliminary data.</text>
</comment>
<accession>A0A9W9HUS2</accession>
<feature type="domain" description="Major facilitator superfamily (MFS) profile" evidence="6">
    <location>
        <begin position="64"/>
        <end position="503"/>
    </location>
</feature>
<feature type="transmembrane region" description="Helical" evidence="5">
    <location>
        <begin position="106"/>
        <end position="125"/>
    </location>
</feature>
<evidence type="ECO:0000256" key="5">
    <source>
        <dbReference type="SAM" id="Phobius"/>
    </source>
</evidence>
<reference evidence="7" key="1">
    <citation type="submission" date="2022-11" db="EMBL/GenBank/DDBJ databases">
        <authorList>
            <person name="Petersen C."/>
        </authorList>
    </citation>
    <scope>NUCLEOTIDE SEQUENCE</scope>
    <source>
        <strain evidence="7">IBT 21917</strain>
    </source>
</reference>
<evidence type="ECO:0000313" key="8">
    <source>
        <dbReference type="Proteomes" id="UP001146351"/>
    </source>
</evidence>
<comment type="subcellular location">
    <subcellularLocation>
        <location evidence="1">Membrane</location>
        <topology evidence="1">Multi-pass membrane protein</topology>
    </subcellularLocation>
</comment>
<dbReference type="InterPro" id="IPR011701">
    <property type="entry name" value="MFS"/>
</dbReference>
<keyword evidence="2 5" id="KW-0812">Transmembrane</keyword>
<sequence>MSISYLADPDDSLPPRVPFWRLVFNRDGMTEKCANYIFEGTGTDEDPYQVSWLEDDVRDPMNFSLCFKWALTLLVGLDTFAIALVSSAYSGALRALILDLHISDELSIIGISVFVAGFAIGPLVWAPLSEMYGRRLILIASSVGLTAFTAGAAAAQNIEGLLVVRFFGGAIGSAPFAVAGGVIADCFPAISRGLATGFFCCAPFLGPTVGPIIGGFLSEAAGWRWVQGLVAIFSGVVTILLFFCLPETYSPVLLRQRAQRLSKKTGQIYRSHLDIKHGKKSAGEVIKVAMSRPWVLLFREPIVLLLSIYLAIIYGILYMLFAAMPIVYQEYRGWGEGLGGLAFMGILIGILIASGSTFPIYLSYKKKALLTRRPPSPEERLPPAFIGAVALPAGLFWFAWTNSPSIHWLVSIASGVPFGFGMVMVFLPVANYLVDSYTIFTASVMAANSLLRSIFGVVFPLFTKYMYQSLGIHWATSLVAFLALACLPMPFIFYQYGPAIRRRCYYSAQSEAFMAMLYEKTPTPSRRPSLAP</sequence>
<dbReference type="PROSITE" id="PS50850">
    <property type="entry name" value="MFS"/>
    <property type="match status" value="1"/>
</dbReference>
<dbReference type="InterPro" id="IPR036259">
    <property type="entry name" value="MFS_trans_sf"/>
</dbReference>
<feature type="transmembrane region" description="Helical" evidence="5">
    <location>
        <begin position="196"/>
        <end position="217"/>
    </location>
</feature>
<proteinExistence type="predicted"/>
<dbReference type="PANTHER" id="PTHR23502">
    <property type="entry name" value="MAJOR FACILITATOR SUPERFAMILY"/>
    <property type="match status" value="1"/>
</dbReference>
<evidence type="ECO:0000256" key="1">
    <source>
        <dbReference type="ARBA" id="ARBA00004141"/>
    </source>
</evidence>
<keyword evidence="3 5" id="KW-1133">Transmembrane helix</keyword>
<dbReference type="GO" id="GO:0005886">
    <property type="term" value="C:plasma membrane"/>
    <property type="evidence" value="ECO:0007669"/>
    <property type="project" value="TreeGrafter"/>
</dbReference>
<evidence type="ECO:0000256" key="4">
    <source>
        <dbReference type="ARBA" id="ARBA00023136"/>
    </source>
</evidence>
<evidence type="ECO:0000256" key="3">
    <source>
        <dbReference type="ARBA" id="ARBA00022989"/>
    </source>
</evidence>
<dbReference type="AlphaFoldDB" id="A0A9W9HUS2"/>
<dbReference type="Pfam" id="PF07690">
    <property type="entry name" value="MFS_1"/>
    <property type="match status" value="1"/>
</dbReference>
<feature type="transmembrane region" description="Helical" evidence="5">
    <location>
        <begin position="439"/>
        <end position="462"/>
    </location>
</feature>
<evidence type="ECO:0000313" key="7">
    <source>
        <dbReference type="EMBL" id="KAJ5155404.1"/>
    </source>
</evidence>
<feature type="transmembrane region" description="Helical" evidence="5">
    <location>
        <begin position="383"/>
        <end position="400"/>
    </location>
</feature>
<dbReference type="FunFam" id="1.20.1250.20:FF:000011">
    <property type="entry name" value="MFS multidrug transporter, putative"/>
    <property type="match status" value="1"/>
</dbReference>
<feature type="transmembrane region" description="Helical" evidence="5">
    <location>
        <begin position="162"/>
        <end position="184"/>
    </location>
</feature>
<feature type="transmembrane region" description="Helical" evidence="5">
    <location>
        <begin position="406"/>
        <end position="427"/>
    </location>
</feature>
<dbReference type="PANTHER" id="PTHR23502:SF158">
    <property type="entry name" value="MULTIDRUG TRANSPORTER, PUTATIVE (AFU_ORTHOLOGUE AFUA_3G01890)-RELATED"/>
    <property type="match status" value="1"/>
</dbReference>
<dbReference type="CDD" id="cd17323">
    <property type="entry name" value="MFS_Tpo1_MDR_like"/>
    <property type="match status" value="1"/>
</dbReference>
<dbReference type="EMBL" id="JAPQKO010000006">
    <property type="protein sequence ID" value="KAJ5155404.1"/>
    <property type="molecule type" value="Genomic_DNA"/>
</dbReference>
<dbReference type="OrthoDB" id="446368at2759"/>
<keyword evidence="4 5" id="KW-0472">Membrane</keyword>